<comment type="caution">
    <text evidence="3">The sequence shown here is derived from an EMBL/GenBank/DDBJ whole genome shotgun (WGS) entry which is preliminary data.</text>
</comment>
<evidence type="ECO:0000313" key="4">
    <source>
        <dbReference type="Proteomes" id="UP000760480"/>
    </source>
</evidence>
<dbReference type="Pfam" id="PF22528">
    <property type="entry name" value="PRMT_C"/>
    <property type="match status" value="1"/>
</dbReference>
<sequence>MHGGAFSNQGGTLIPTRIHLQLTAVESEICHGLAEGWWGEGVPAEFHWLRQYAVNTKHAVNLLPEAVLGTPAELGEIDLRADHPDFFSWTAALPIERDGVMHGLAGWFNCELAEGVWMSNSPLAERRINRPQAFLPIDEAVTVRAGDSIKARIMVRPDDSLIAWTVEFPASGRRFNHSTWQGMLLAPEDLMRSRPERVPRLSREGEARITVLGYCDGQRTAREIEQAVLRDHPNLLPSPEEISRFMTQVLGRDTE</sequence>
<dbReference type="SUPFAM" id="SSF53335">
    <property type="entry name" value="S-adenosyl-L-methionine-dependent methyltransferases"/>
    <property type="match status" value="1"/>
</dbReference>
<accession>A0ABX1THY3</accession>
<dbReference type="InterPro" id="IPR055135">
    <property type="entry name" value="PRMT_dom"/>
</dbReference>
<proteinExistence type="predicted"/>
<feature type="domain" description="Protein arginine N-methyltransferase" evidence="2">
    <location>
        <begin position="45"/>
        <end position="159"/>
    </location>
</feature>
<evidence type="ECO:0000259" key="2">
    <source>
        <dbReference type="Pfam" id="PF22528"/>
    </source>
</evidence>
<dbReference type="EMBL" id="SPMZ01000018">
    <property type="protein sequence ID" value="NMQ18987.1"/>
    <property type="molecule type" value="Genomic_DNA"/>
</dbReference>
<keyword evidence="1" id="KW-0949">S-adenosyl-L-methionine</keyword>
<name>A0ABX1THY3_9GAMM</name>
<dbReference type="InterPro" id="IPR029063">
    <property type="entry name" value="SAM-dependent_MTases_sf"/>
</dbReference>
<protein>
    <recommendedName>
        <fullName evidence="2">Protein arginine N-methyltransferase domain-containing protein</fullName>
    </recommendedName>
</protein>
<dbReference type="Proteomes" id="UP000760480">
    <property type="component" value="Unassembled WGS sequence"/>
</dbReference>
<evidence type="ECO:0000313" key="3">
    <source>
        <dbReference type="EMBL" id="NMQ18987.1"/>
    </source>
</evidence>
<evidence type="ECO:0000256" key="1">
    <source>
        <dbReference type="ARBA" id="ARBA00022691"/>
    </source>
</evidence>
<dbReference type="Gene3D" id="2.70.160.11">
    <property type="entry name" value="Hnrnp arginine n-methyltransferase1"/>
    <property type="match status" value="1"/>
</dbReference>
<reference evidence="3 4" key="1">
    <citation type="submission" date="2019-03" db="EMBL/GenBank/DDBJ databases">
        <title>Metabolic reconstructions from genomes of highly enriched 'Candidatus Accumulibacter' and 'Candidatus Competibacter' bioreactor populations.</title>
        <authorList>
            <person name="Annavajhala M.K."/>
            <person name="Welles L."/>
            <person name="Abbas B."/>
            <person name="Sorokin D."/>
            <person name="Park H."/>
            <person name="Van Loosdrecht M."/>
            <person name="Chandran K."/>
        </authorList>
    </citation>
    <scope>NUCLEOTIDE SEQUENCE [LARGE SCALE GENOMIC DNA]</scope>
    <source>
        <strain evidence="3 4">SBR_G</strain>
    </source>
</reference>
<organism evidence="3 4">
    <name type="scientific">Candidatus Competibacter phosphatis</name>
    <dbReference type="NCBI Taxonomy" id="221280"/>
    <lineage>
        <taxon>Bacteria</taxon>
        <taxon>Pseudomonadati</taxon>
        <taxon>Pseudomonadota</taxon>
        <taxon>Gammaproteobacteria</taxon>
        <taxon>Candidatus Competibacteraceae</taxon>
        <taxon>Candidatus Competibacter</taxon>
    </lineage>
</organism>
<gene>
    <name evidence="3" type="ORF">E4P82_07060</name>
</gene>
<keyword evidence="4" id="KW-1185">Reference proteome</keyword>